<feature type="domain" description="DUSP" evidence="10">
    <location>
        <begin position="857"/>
        <end position="1000"/>
    </location>
</feature>
<dbReference type="Pfam" id="PF06337">
    <property type="entry name" value="DUSP"/>
    <property type="match status" value="1"/>
</dbReference>
<protein>
    <recommendedName>
        <fullName evidence="3">ubiquitinyl hydrolase 1</fullName>
        <ecNumber evidence="3">3.4.19.12</ecNumber>
    </recommendedName>
</protein>
<organism evidence="11 12">
    <name type="scientific">Delitschia confertaspora ATCC 74209</name>
    <dbReference type="NCBI Taxonomy" id="1513339"/>
    <lineage>
        <taxon>Eukaryota</taxon>
        <taxon>Fungi</taxon>
        <taxon>Dikarya</taxon>
        <taxon>Ascomycota</taxon>
        <taxon>Pezizomycotina</taxon>
        <taxon>Dothideomycetes</taxon>
        <taxon>Pleosporomycetidae</taxon>
        <taxon>Pleosporales</taxon>
        <taxon>Delitschiaceae</taxon>
        <taxon>Delitschia</taxon>
    </lineage>
</organism>
<dbReference type="EMBL" id="ML993859">
    <property type="protein sequence ID" value="KAF2205264.1"/>
    <property type="molecule type" value="Genomic_DNA"/>
</dbReference>
<dbReference type="Gene3D" id="3.30.2230.10">
    <property type="entry name" value="DUSP-like"/>
    <property type="match status" value="1"/>
</dbReference>
<evidence type="ECO:0000256" key="7">
    <source>
        <dbReference type="ARBA" id="ARBA00022807"/>
    </source>
</evidence>
<sequence>MDPESAAFTPRADLWRFENEMLRVQQSQAELTDRVSRLERKHDEDNRLKNVWGTSSPFPSVLGGTPQQVPIRQPNPEPFSGFDDHSSSLIGNLHLDADDEPRRVGATSRANSVRFDESANQGWAHASRSSLDLIPRTGSGLGGHLMSERSYSHRSDGRQSSAGHSVHSMTTGRANSLTSYGANTPLEPPGLAPGLFILGSVPAIIRCWLSTDFKHDTLLYAAVCSGSYASYLDMRLISRLGFQDRITENEDRHRKIKLPVYLPEAVPLTASSRSSSPTPQLPTLNVEFTIMERNSEDTDSKAIQIFLGSDMLRAHNADILFSSSQLTLYDEDRSKVQIPLVRPEDERVFKSLFVTSGSLDQFKEKPSISKTDVATPETVSSRAGSASDRDLEKSTPADTKTNGHIADDKGSSERRTIGGRPYLGLNTSRTDSKEETEGGTTSATPRSASATAIWSNWRRDTDKNSSGDWANTGKNTSSTYQRKDTGIKVLKPSKPIPRAVSGSNLSSSSSTTGHSRFFDEGRRRTSTMAGNEVGELGHKSTASSEKGTSTSGKPRSANPVGGASAFAWLNNGGVAHSKGSVVCMIWAVVPNNGAQCSPNHVLSVCSSFDSQTLRQSVVVRRRNHTSAFSSCLPACPWSFIRSTGRPSFFTTASTKKRKLVRATVLEDTSQPPLVVYEPLHETANTNSPRSSPLPPPIALKTSTSSPRYLPPHMHDEVAEASQDSASVSKENIPTAASSPSEAYAKLSLDSRETPGNMATATKQPQKGYSPDQTSPQASRPAPRSSSPAKRPASDMDDGGKEQMEVDSPATVTRRGSRHESPRAAKAASGSNLEPNSKSSLESAASGISSTGTAAELPSLGDQMDTILRLHKDPLKDGQEGYIVSQNWLARVFSRMPENLSRPELFDKSATEGEIGPIDNTNLVAAGEWPIRETSRIVLTKSKATLMKGDLPDQGGDDFVPLKPGLTMQNEFEILPTEAWDLINSWYSVKPGSPIIRRWVHNTSPEGAGEHLQYEIYPPIFTIRKLRNDSAGMTQQTLRESHQLSRRVVASRNDSCQQFLKTAKRAAGIDINTKVRVWRMLTTKPIETAQPSGMLTPDASPRDQPPSSPDLPKLLIDAAGFNALSEGADRELISIQDETANEKYNGHMNLQLAGLAEDSVLILEEQVSQGEYVSEASKKAAVKNGVQTESTTSKSDSRALQTSRSNSGRSTPSSGPVTRGRARKDGRTRGRVGLGNLGNTCYMNSALQCIRSVEELTLYFLENKYKSDLNPNNVLGYGGRIAKSYAGLVAALYDDTALSSYAPRNFKSEVSRAQPTFSGYGQQDSQEFLSFLVDALHEDLNRIRQKPYTTNPDSDDNTANDPEAIKALGEKYRENHFLRNDSVATDLFTGFYRNTMVCPDCEKVSITFDPFNLVTLQLPIEQTWQHEVIFVPRYGNIVRVNVDIDKNASFKALKQYVAKRFPGVNWNHIMAAEYYQHKLFRYYEDSQILSEQNVQKNDVVVFYELDDHPSNFPARKKRSGHRSLLHASSDEDTESPLLDKMVVPIFHRDPKGLKLSLFPSMIVLTREEARDYDSILRKVISKVAQVTTRPILTEFIGDYAPYNQSSNGSDAVLTTAEDASSNADPRIKDGSVEGEDNLVEVTMAEASESPANQPMDDSRADSSANLPDVLQPGSFIPPEFRQLFDMKYTRPADNDMLTTGWATVNPTKQYPSLQSRVRTLSPQSSAESPGANSNGSSSDEIEDVAQFSGTAVESMESGEQSSEEEIPSIEQPAFNRGGRHKQNKKEKRGKKNKHLKPHQRKNKGRHSHQITKSLSGSESDDNRMLIRLGEGIVLDWTEHGWDALFAGANADDTRGMPSDQSWGYLEDPELQEKQARRAARSKNGLTLEECFAETTKSEILSEDNAWYCGRCKAHRQATKTLAIWTTPDILVIHLKRFSGRNSRNKLNTLVDFPIEGLDLTGKVGLPEDKSLVYDLFAVDNHYGGLTGGHYTAYAQNFFDKQWYNYNDHDVSLVKDPNRVITAAAYLLFYRRRSETPLGPPYLQKIVDNAWNRYSDEVADGQGFQNNLRNPSRSPAGNDLRLGDSSRNGSSSAGTGAAVAPLRGGGSISELAESLAPRGAGVGSPIEGDDMMDETTTMDSVDQDPPPPYDEGYADDEVEEMYQDTPAYSGENPVWDFSNIGAEGTKSDDDEVWDDAASNAVDMGSRGGDDLQSRMIEDFGDDLEMRPGMSTPQDEDMPMLVEDVGDEEEDGPVAEIRIPETMGEESPGKLV</sequence>
<dbReference type="InterPro" id="IPR018200">
    <property type="entry name" value="USP_CS"/>
</dbReference>
<feature type="region of interest" description="Disordered" evidence="8">
    <location>
        <begin position="682"/>
        <end position="856"/>
    </location>
</feature>
<dbReference type="SMART" id="SM00695">
    <property type="entry name" value="DUSP"/>
    <property type="match status" value="1"/>
</dbReference>
<feature type="region of interest" description="Disordered" evidence="8">
    <location>
        <begin position="2060"/>
        <end position="2099"/>
    </location>
</feature>
<dbReference type="GO" id="GO:0006508">
    <property type="term" value="P:proteolysis"/>
    <property type="evidence" value="ECO:0007669"/>
    <property type="project" value="UniProtKB-KW"/>
</dbReference>
<evidence type="ECO:0000256" key="2">
    <source>
        <dbReference type="ARBA" id="ARBA00009085"/>
    </source>
</evidence>
<comment type="similarity">
    <text evidence="2">Belongs to the peptidase C19 family.</text>
</comment>
<feature type="compositionally biased region" description="Polar residues" evidence="8">
    <location>
        <begin position="158"/>
        <end position="181"/>
    </location>
</feature>
<dbReference type="PANTHER" id="PTHR21646">
    <property type="entry name" value="UBIQUITIN CARBOXYL-TERMINAL HYDROLASE"/>
    <property type="match status" value="1"/>
</dbReference>
<feature type="region of interest" description="Disordered" evidence="8">
    <location>
        <begin position="1173"/>
        <end position="1230"/>
    </location>
</feature>
<dbReference type="InterPro" id="IPR038765">
    <property type="entry name" value="Papain-like_cys_pep_sf"/>
</dbReference>
<dbReference type="SUPFAM" id="SSF143791">
    <property type="entry name" value="DUSP-like"/>
    <property type="match status" value="1"/>
</dbReference>
<dbReference type="Pfam" id="PF00443">
    <property type="entry name" value="UCH"/>
    <property type="match status" value="1"/>
</dbReference>
<evidence type="ECO:0000313" key="12">
    <source>
        <dbReference type="Proteomes" id="UP000799536"/>
    </source>
</evidence>
<feature type="compositionally biased region" description="Polar residues" evidence="8">
    <location>
        <begin position="540"/>
        <end position="553"/>
    </location>
</feature>
<proteinExistence type="inferred from homology"/>
<feature type="compositionally biased region" description="Polar residues" evidence="8">
    <location>
        <begin position="466"/>
        <end position="480"/>
    </location>
</feature>
<evidence type="ECO:0000256" key="4">
    <source>
        <dbReference type="ARBA" id="ARBA00022670"/>
    </source>
</evidence>
<dbReference type="Gene3D" id="3.90.70.10">
    <property type="entry name" value="Cysteine proteinases"/>
    <property type="match status" value="2"/>
</dbReference>
<evidence type="ECO:0000256" key="3">
    <source>
        <dbReference type="ARBA" id="ARBA00012759"/>
    </source>
</evidence>
<dbReference type="PROSITE" id="PS00972">
    <property type="entry name" value="USP_1"/>
    <property type="match status" value="1"/>
</dbReference>
<evidence type="ECO:0000259" key="10">
    <source>
        <dbReference type="PROSITE" id="PS51283"/>
    </source>
</evidence>
<dbReference type="InterPro" id="IPR006615">
    <property type="entry name" value="Pept_C19_DUSP"/>
</dbReference>
<keyword evidence="6" id="KW-0378">Hydrolase</keyword>
<evidence type="ECO:0000256" key="8">
    <source>
        <dbReference type="SAM" id="MobiDB-lite"/>
    </source>
</evidence>
<feature type="region of interest" description="Disordered" evidence="8">
    <location>
        <begin position="364"/>
        <end position="558"/>
    </location>
</feature>
<feature type="region of interest" description="Disordered" evidence="8">
    <location>
        <begin position="1698"/>
        <end position="1818"/>
    </location>
</feature>
<dbReference type="PROSITE" id="PS50235">
    <property type="entry name" value="USP_3"/>
    <property type="match status" value="1"/>
</dbReference>
<feature type="region of interest" description="Disordered" evidence="8">
    <location>
        <begin position="2164"/>
        <end position="2189"/>
    </location>
</feature>
<feature type="compositionally biased region" description="Polar residues" evidence="8">
    <location>
        <begin position="368"/>
        <end position="384"/>
    </location>
</feature>
<feature type="region of interest" description="Disordered" evidence="8">
    <location>
        <begin position="1087"/>
        <end position="1112"/>
    </location>
</feature>
<accession>A0A9P4JXY6</accession>
<comment type="catalytic activity">
    <reaction evidence="1">
        <text>Thiol-dependent hydrolysis of ester, thioester, amide, peptide and isopeptide bonds formed by the C-terminal Gly of ubiquitin (a 76-residue protein attached to proteins as an intracellular targeting signal).</text>
        <dbReference type="EC" id="3.4.19.12"/>
    </reaction>
</comment>
<name>A0A9P4JXY6_9PLEO</name>
<feature type="compositionally biased region" description="Low complexity" evidence="8">
    <location>
        <begin position="1201"/>
        <end position="1215"/>
    </location>
</feature>
<dbReference type="GO" id="GO:0004843">
    <property type="term" value="F:cysteine-type deubiquitinase activity"/>
    <property type="evidence" value="ECO:0007669"/>
    <property type="project" value="UniProtKB-EC"/>
</dbReference>
<comment type="caution">
    <text evidence="11">The sequence shown here is derived from an EMBL/GenBank/DDBJ whole genome shotgun (WGS) entry which is preliminary data.</text>
</comment>
<dbReference type="InterPro" id="IPR035927">
    <property type="entry name" value="DUSP-like_sf"/>
</dbReference>
<dbReference type="OrthoDB" id="952271at2759"/>
<keyword evidence="7" id="KW-0788">Thiol protease</keyword>
<feature type="compositionally biased region" description="Low complexity" evidence="8">
    <location>
        <begin position="440"/>
        <end position="452"/>
    </location>
</feature>
<feature type="compositionally biased region" description="Polar residues" evidence="8">
    <location>
        <begin position="2061"/>
        <end position="2073"/>
    </location>
</feature>
<feature type="region of interest" description="Disordered" evidence="8">
    <location>
        <begin position="144"/>
        <end position="181"/>
    </location>
</feature>
<dbReference type="InterPro" id="IPR050185">
    <property type="entry name" value="Ub_carboxyl-term_hydrolase"/>
</dbReference>
<dbReference type="InterPro" id="IPR001394">
    <property type="entry name" value="Peptidase_C19_UCH"/>
</dbReference>
<evidence type="ECO:0000259" key="9">
    <source>
        <dbReference type="PROSITE" id="PS50235"/>
    </source>
</evidence>
<feature type="region of interest" description="Disordered" evidence="8">
    <location>
        <begin position="1645"/>
        <end position="1674"/>
    </location>
</feature>
<dbReference type="SUPFAM" id="SSF54001">
    <property type="entry name" value="Cysteine proteinases"/>
    <property type="match status" value="1"/>
</dbReference>
<evidence type="ECO:0000256" key="6">
    <source>
        <dbReference type="ARBA" id="ARBA00022801"/>
    </source>
</evidence>
<feature type="compositionally biased region" description="Low complexity" evidence="8">
    <location>
        <begin position="836"/>
        <end position="854"/>
    </location>
</feature>
<feature type="compositionally biased region" description="Low complexity" evidence="8">
    <location>
        <begin position="501"/>
        <end position="515"/>
    </location>
</feature>
<feature type="compositionally biased region" description="Polar residues" evidence="8">
    <location>
        <begin position="721"/>
        <end position="740"/>
    </location>
</feature>
<dbReference type="GO" id="GO:0016579">
    <property type="term" value="P:protein deubiquitination"/>
    <property type="evidence" value="ECO:0007669"/>
    <property type="project" value="InterPro"/>
</dbReference>
<evidence type="ECO:0000256" key="5">
    <source>
        <dbReference type="ARBA" id="ARBA00022786"/>
    </source>
</evidence>
<dbReference type="PANTHER" id="PTHR21646:SF24">
    <property type="entry name" value="UBIQUITIN CARBOXYL-TERMINAL HYDROLASE"/>
    <property type="match status" value="1"/>
</dbReference>
<feature type="compositionally biased region" description="Polar residues" evidence="8">
    <location>
        <begin position="1698"/>
        <end position="1737"/>
    </location>
</feature>
<keyword evidence="4" id="KW-0645">Protease</keyword>
<feature type="compositionally biased region" description="Polar residues" evidence="8">
    <location>
        <begin position="756"/>
        <end position="773"/>
    </location>
</feature>
<feature type="compositionally biased region" description="Basic and acidic residues" evidence="8">
    <location>
        <begin position="146"/>
        <end position="157"/>
    </location>
</feature>
<feature type="compositionally biased region" description="Polar residues" evidence="8">
    <location>
        <begin position="1184"/>
        <end position="1200"/>
    </location>
</feature>
<dbReference type="EC" id="3.4.19.12" evidence="3"/>
<keyword evidence="12" id="KW-1185">Reference proteome</keyword>
<dbReference type="CDD" id="cd02674">
    <property type="entry name" value="Peptidase_C19R"/>
    <property type="match status" value="1"/>
</dbReference>
<reference evidence="11" key="1">
    <citation type="journal article" date="2020" name="Stud. Mycol.">
        <title>101 Dothideomycetes genomes: a test case for predicting lifestyles and emergence of pathogens.</title>
        <authorList>
            <person name="Haridas S."/>
            <person name="Albert R."/>
            <person name="Binder M."/>
            <person name="Bloem J."/>
            <person name="Labutti K."/>
            <person name="Salamov A."/>
            <person name="Andreopoulos B."/>
            <person name="Baker S."/>
            <person name="Barry K."/>
            <person name="Bills G."/>
            <person name="Bluhm B."/>
            <person name="Cannon C."/>
            <person name="Castanera R."/>
            <person name="Culley D."/>
            <person name="Daum C."/>
            <person name="Ezra D."/>
            <person name="Gonzalez J."/>
            <person name="Henrissat B."/>
            <person name="Kuo A."/>
            <person name="Liang C."/>
            <person name="Lipzen A."/>
            <person name="Lutzoni F."/>
            <person name="Magnuson J."/>
            <person name="Mondo S."/>
            <person name="Nolan M."/>
            <person name="Ohm R."/>
            <person name="Pangilinan J."/>
            <person name="Park H.-J."/>
            <person name="Ramirez L."/>
            <person name="Alfaro M."/>
            <person name="Sun H."/>
            <person name="Tritt A."/>
            <person name="Yoshinaga Y."/>
            <person name="Zwiers L.-H."/>
            <person name="Turgeon B."/>
            <person name="Goodwin S."/>
            <person name="Spatafora J."/>
            <person name="Crous P."/>
            <person name="Grigoriev I."/>
        </authorList>
    </citation>
    <scope>NUCLEOTIDE SEQUENCE</scope>
    <source>
        <strain evidence="11">ATCC 74209</strain>
    </source>
</reference>
<gene>
    <name evidence="11" type="ORF">GQ43DRAFT_487749</name>
</gene>
<feature type="region of interest" description="Disordered" evidence="8">
    <location>
        <begin position="2243"/>
        <end position="2269"/>
    </location>
</feature>
<feature type="compositionally biased region" description="Basic residues" evidence="8">
    <location>
        <begin position="1776"/>
        <end position="1808"/>
    </location>
</feature>
<feature type="region of interest" description="Disordered" evidence="8">
    <location>
        <begin position="2112"/>
        <end position="2152"/>
    </location>
</feature>
<dbReference type="Proteomes" id="UP000799536">
    <property type="component" value="Unassembled WGS sequence"/>
</dbReference>
<evidence type="ECO:0000313" key="11">
    <source>
        <dbReference type="EMBL" id="KAF2205264.1"/>
    </source>
</evidence>
<dbReference type="InterPro" id="IPR028889">
    <property type="entry name" value="USP"/>
</dbReference>
<feature type="domain" description="USP" evidence="9">
    <location>
        <begin position="1231"/>
        <end position="2031"/>
    </location>
</feature>
<feature type="compositionally biased region" description="Basic and acidic residues" evidence="8">
    <location>
        <begin position="405"/>
        <end position="416"/>
    </location>
</feature>
<keyword evidence="5" id="KW-0833">Ubl conjugation pathway</keyword>
<feature type="compositionally biased region" description="Low complexity" evidence="8">
    <location>
        <begin position="2081"/>
        <end position="2098"/>
    </location>
</feature>
<feature type="compositionally biased region" description="Low complexity" evidence="8">
    <location>
        <begin position="774"/>
        <end position="790"/>
    </location>
</feature>
<feature type="compositionally biased region" description="Basic and acidic residues" evidence="8">
    <location>
        <begin position="791"/>
        <end position="803"/>
    </location>
</feature>
<dbReference type="PROSITE" id="PS51283">
    <property type="entry name" value="DUSP"/>
    <property type="match status" value="1"/>
</dbReference>
<evidence type="ECO:0000256" key="1">
    <source>
        <dbReference type="ARBA" id="ARBA00000707"/>
    </source>
</evidence>
<dbReference type="PROSITE" id="PS00973">
    <property type="entry name" value="USP_2"/>
    <property type="match status" value="1"/>
</dbReference>